<dbReference type="PANTHER" id="PTHR34978">
    <property type="entry name" value="POSSIBLE SENSOR-TRANSDUCER PROTEIN BLAR"/>
    <property type="match status" value="1"/>
</dbReference>
<protein>
    <recommendedName>
        <fullName evidence="2">Peptidase M56 domain-containing protein</fullName>
    </recommendedName>
</protein>
<gene>
    <name evidence="3" type="ORF">FIV42_01655</name>
</gene>
<dbReference type="PANTHER" id="PTHR34978:SF3">
    <property type="entry name" value="SLR0241 PROTEIN"/>
    <property type="match status" value="1"/>
</dbReference>
<dbReference type="OrthoDB" id="15218at2"/>
<feature type="transmembrane region" description="Helical" evidence="1">
    <location>
        <begin position="45"/>
        <end position="68"/>
    </location>
</feature>
<evidence type="ECO:0000313" key="3">
    <source>
        <dbReference type="EMBL" id="QDG49487.1"/>
    </source>
</evidence>
<dbReference type="EMBL" id="CP041186">
    <property type="protein sequence ID" value="QDG49487.1"/>
    <property type="molecule type" value="Genomic_DNA"/>
</dbReference>
<evidence type="ECO:0000313" key="4">
    <source>
        <dbReference type="Proteomes" id="UP000315995"/>
    </source>
</evidence>
<dbReference type="Pfam" id="PF05569">
    <property type="entry name" value="Peptidase_M56"/>
    <property type="match status" value="1"/>
</dbReference>
<feature type="transmembrane region" description="Helical" evidence="1">
    <location>
        <begin position="101"/>
        <end position="119"/>
    </location>
</feature>
<dbReference type="CDD" id="cd07326">
    <property type="entry name" value="M56_BlaR1_MecR1_like"/>
    <property type="match status" value="1"/>
</dbReference>
<accession>A0A5B8Y0P2</accession>
<name>A0A4Y6PN92_PERCE</name>
<evidence type="ECO:0000259" key="2">
    <source>
        <dbReference type="Pfam" id="PF05569"/>
    </source>
</evidence>
<organism evidence="3 4">
    <name type="scientific">Persicimonas caeni</name>
    <dbReference type="NCBI Taxonomy" id="2292766"/>
    <lineage>
        <taxon>Bacteria</taxon>
        <taxon>Deltaproteobacteria</taxon>
        <taxon>Bradymonadales</taxon>
        <taxon>Bradymonadaceae</taxon>
        <taxon>Persicimonas</taxon>
    </lineage>
</organism>
<dbReference type="InterPro" id="IPR008756">
    <property type="entry name" value="Peptidase_M56"/>
</dbReference>
<keyword evidence="1" id="KW-0812">Transmembrane</keyword>
<proteinExistence type="predicted"/>
<feature type="transmembrane region" description="Helical" evidence="1">
    <location>
        <begin position="293"/>
        <end position="311"/>
    </location>
</feature>
<keyword evidence="1" id="KW-0472">Membrane</keyword>
<sequence>MVYLGWLQLALIIVAAGALLGAALGGLASNRWFARLEKVAPRPRFALLTALALMPAALGALALGVSFAPSVLDALGLVADHCGHHGGHAFHLCFIHGHPPAASPLVLGAALVISLWFFAGWSEELELVRATRAWGERLLQLGHYDDDIDGWTVASERPVAVTYGLLEPRICVSERLREVLSPAQFEAVLAHERAHAKRFDSLVKLVARMSARLHFPFVRQRLLSELDLASEQACDEAAAEAVGDRLTVAEAILTVERSFEGTPPPASALAFGAKPLERRVRAMLEGNWRRPSWLSLTVFGLLGAGLLLTSYDLLHHTIESLLALVF</sequence>
<dbReference type="Proteomes" id="UP000315995">
    <property type="component" value="Chromosome"/>
</dbReference>
<keyword evidence="4" id="KW-1185">Reference proteome</keyword>
<feature type="domain" description="Peptidase M56" evidence="2">
    <location>
        <begin position="162"/>
        <end position="282"/>
    </location>
</feature>
<dbReference type="InterPro" id="IPR052173">
    <property type="entry name" value="Beta-lactam_resp_regulator"/>
</dbReference>
<feature type="transmembrane region" description="Helical" evidence="1">
    <location>
        <begin position="6"/>
        <end position="33"/>
    </location>
</feature>
<dbReference type="RefSeq" id="WP_141195984.1">
    <property type="nucleotide sequence ID" value="NZ_CP041186.1"/>
</dbReference>
<reference evidence="3 4" key="1">
    <citation type="submission" date="2019-06" db="EMBL/GenBank/DDBJ databases">
        <title>Persicimonas caeni gen. nov., sp. nov., a predatory bacterium isolated from solar saltern.</title>
        <authorList>
            <person name="Wang S."/>
        </authorList>
    </citation>
    <scope>NUCLEOTIDE SEQUENCE [LARGE SCALE GENOMIC DNA]</scope>
    <source>
        <strain evidence="3 4">YN101</strain>
    </source>
</reference>
<dbReference type="AlphaFoldDB" id="A0A4Y6PN92"/>
<accession>A0A4Y6PN92</accession>
<keyword evidence="1" id="KW-1133">Transmembrane helix</keyword>
<dbReference type="Gene3D" id="3.30.2010.10">
    <property type="entry name" value="Metalloproteases ('zincins'), catalytic domain"/>
    <property type="match status" value="1"/>
</dbReference>
<evidence type="ECO:0000256" key="1">
    <source>
        <dbReference type="SAM" id="Phobius"/>
    </source>
</evidence>